<reference evidence="8" key="1">
    <citation type="submission" date="2019-11" db="EMBL/GenBank/DDBJ databases">
        <title>Isolation and characterization of two novel species in the genus Thiomicrorhabdus.</title>
        <authorList>
            <person name="Mochizuki J."/>
            <person name="Kojima H."/>
            <person name="Fukui M."/>
        </authorList>
    </citation>
    <scope>NUCLEOTIDE SEQUENCE [LARGE SCALE GENOMIC DNA]</scope>
    <source>
        <strain evidence="8">aks77</strain>
    </source>
</reference>
<evidence type="ECO:0000313" key="8">
    <source>
        <dbReference type="Proteomes" id="UP000501726"/>
    </source>
</evidence>
<dbReference type="GO" id="GO:0005576">
    <property type="term" value="C:extracellular region"/>
    <property type="evidence" value="ECO:0007669"/>
    <property type="project" value="UniProtKB-SubCell"/>
</dbReference>
<dbReference type="Gene3D" id="6.10.10.10">
    <property type="entry name" value="Flagellar export chaperone, C-terminal domain"/>
    <property type="match status" value="1"/>
</dbReference>
<dbReference type="InterPro" id="IPR046358">
    <property type="entry name" value="Flagellin_C"/>
</dbReference>
<evidence type="ECO:0000259" key="5">
    <source>
        <dbReference type="Pfam" id="PF00669"/>
    </source>
</evidence>
<feature type="domain" description="Flagellin N-terminal" evidence="5">
    <location>
        <begin position="6"/>
        <end position="135"/>
    </location>
</feature>
<comment type="subcellular location">
    <subcellularLocation>
        <location evidence="4">Secreted</location>
    </subcellularLocation>
    <subcellularLocation>
        <location evidence="4">Bacterial flagellum</location>
    </subcellularLocation>
</comment>
<dbReference type="Proteomes" id="UP000501726">
    <property type="component" value="Chromosome"/>
</dbReference>
<dbReference type="PRINTS" id="PR00207">
    <property type="entry name" value="FLAGELLIN"/>
</dbReference>
<keyword evidence="3 4" id="KW-0975">Bacterial flagellum</keyword>
<dbReference type="InterPro" id="IPR042187">
    <property type="entry name" value="Flagellin_C_sub2"/>
</dbReference>
<dbReference type="Pfam" id="PF00700">
    <property type="entry name" value="Flagellin_C"/>
    <property type="match status" value="1"/>
</dbReference>
<feature type="domain" description="Flagellin C-terminal" evidence="6">
    <location>
        <begin position="179"/>
        <end position="263"/>
    </location>
</feature>
<comment type="function">
    <text evidence="4">Flagellin is the subunit protein which polymerizes to form the filaments of bacterial flagella.</text>
</comment>
<dbReference type="PANTHER" id="PTHR42792:SF2">
    <property type="entry name" value="FLAGELLIN"/>
    <property type="match status" value="1"/>
</dbReference>
<evidence type="ECO:0000256" key="3">
    <source>
        <dbReference type="ARBA" id="ARBA00023143"/>
    </source>
</evidence>
<dbReference type="RefSeq" id="WP_173270980.1">
    <property type="nucleotide sequence ID" value="NZ_AP021889.1"/>
</dbReference>
<dbReference type="InterPro" id="IPR001029">
    <property type="entry name" value="Flagellin_N"/>
</dbReference>
<evidence type="ECO:0000256" key="4">
    <source>
        <dbReference type="RuleBase" id="RU362073"/>
    </source>
</evidence>
<dbReference type="EMBL" id="AP021889">
    <property type="protein sequence ID" value="BBP45338.1"/>
    <property type="molecule type" value="Genomic_DNA"/>
</dbReference>
<dbReference type="InterPro" id="IPR001492">
    <property type="entry name" value="Flagellin"/>
</dbReference>
<dbReference type="SUPFAM" id="SSF64518">
    <property type="entry name" value="Phase 1 flagellin"/>
    <property type="match status" value="1"/>
</dbReference>
<evidence type="ECO:0000313" key="7">
    <source>
        <dbReference type="EMBL" id="BBP45338.1"/>
    </source>
</evidence>
<keyword evidence="7" id="KW-0282">Flagellum</keyword>
<evidence type="ECO:0000256" key="1">
    <source>
        <dbReference type="ARBA" id="ARBA00005709"/>
    </source>
</evidence>
<keyword evidence="7" id="KW-0966">Cell projection</keyword>
<keyword evidence="2 4" id="KW-0964">Secreted</keyword>
<evidence type="ECO:0000256" key="2">
    <source>
        <dbReference type="ARBA" id="ARBA00022525"/>
    </source>
</evidence>
<dbReference type="AlphaFoldDB" id="A0A6F8PTK3"/>
<sequence>MVINSYNSLSTSSYANTQALSSSNQALASGSRINSSADDPSGQAIVTALNTQVTTQDMASRNAVDGISLLQTADGASNSIVERVQRMNELALQASNGTLNATQRNILNQEFQQNLAGINDIAQGTSFNQQNLLNGELNTLDIALGETSATLSLPNLTSDGLGLSGLSIDNPSNAATVLQGLGNVLQNLSQTRSEFGAQQNGLLAQYDNLQSQNVNSQASRSQINDTNFAQAISEQVRLNILQEAQISMQAQGNQSRASVLQLLNP</sequence>
<dbReference type="PANTHER" id="PTHR42792">
    <property type="entry name" value="FLAGELLIN"/>
    <property type="match status" value="1"/>
</dbReference>
<gene>
    <name evidence="7" type="primary">fliC_1</name>
    <name evidence="7" type="ORF">THMIRHAS_07110</name>
</gene>
<dbReference type="KEGG" id="tse:THMIRHAS_07110"/>
<dbReference type="Gene3D" id="1.20.1330.10">
    <property type="entry name" value="f41 fragment of flagellin, N-terminal domain"/>
    <property type="match status" value="1"/>
</dbReference>
<comment type="similarity">
    <text evidence="1 4">Belongs to the bacterial flagellin family.</text>
</comment>
<evidence type="ECO:0000259" key="6">
    <source>
        <dbReference type="Pfam" id="PF00700"/>
    </source>
</evidence>
<accession>A0A6F8PTK3</accession>
<dbReference type="GO" id="GO:0005198">
    <property type="term" value="F:structural molecule activity"/>
    <property type="evidence" value="ECO:0007669"/>
    <property type="project" value="UniProtKB-UniRule"/>
</dbReference>
<proteinExistence type="inferred from homology"/>
<organism evidence="7 8">
    <name type="scientific">Thiosulfatimonas sediminis</name>
    <dbReference type="NCBI Taxonomy" id="2675054"/>
    <lineage>
        <taxon>Bacteria</taxon>
        <taxon>Pseudomonadati</taxon>
        <taxon>Pseudomonadota</taxon>
        <taxon>Gammaproteobacteria</taxon>
        <taxon>Thiotrichales</taxon>
        <taxon>Piscirickettsiaceae</taxon>
        <taxon>Thiosulfatimonas</taxon>
    </lineage>
</organism>
<protein>
    <recommendedName>
        <fullName evidence="4">Flagellin</fullName>
    </recommendedName>
</protein>
<keyword evidence="7" id="KW-0969">Cilium</keyword>
<name>A0A6F8PTK3_9GAMM</name>
<dbReference type="Pfam" id="PF00669">
    <property type="entry name" value="Flagellin_N"/>
    <property type="match status" value="1"/>
</dbReference>
<keyword evidence="8" id="KW-1185">Reference proteome</keyword>
<dbReference type="GO" id="GO:0009288">
    <property type="term" value="C:bacterial-type flagellum"/>
    <property type="evidence" value="ECO:0007669"/>
    <property type="project" value="UniProtKB-SubCell"/>
</dbReference>